<keyword evidence="4" id="KW-1185">Reference proteome</keyword>
<keyword evidence="1" id="KW-0808">Transferase</keyword>
<evidence type="ECO:0000259" key="2">
    <source>
        <dbReference type="Pfam" id="PF13581"/>
    </source>
</evidence>
<name>A0ABT4S457_9ACTN</name>
<dbReference type="RefSeq" id="WP_270152747.1">
    <property type="nucleotide sequence ID" value="NZ_JAPNNL010000002.1"/>
</dbReference>
<gene>
    <name evidence="3" type="ORF">OUY22_01020</name>
</gene>
<dbReference type="SUPFAM" id="SSF55874">
    <property type="entry name" value="ATPase domain of HSP90 chaperone/DNA topoisomerase II/histidine kinase"/>
    <property type="match status" value="1"/>
</dbReference>
<protein>
    <submittedName>
        <fullName evidence="3">ATP-binding protein</fullName>
    </submittedName>
</protein>
<keyword evidence="3" id="KW-0067">ATP-binding</keyword>
<feature type="domain" description="Histidine kinase/HSP90-like ATPase" evidence="2">
    <location>
        <begin position="27"/>
        <end position="122"/>
    </location>
</feature>
<evidence type="ECO:0000313" key="3">
    <source>
        <dbReference type="EMBL" id="MDA0631982.1"/>
    </source>
</evidence>
<sequence>MRKPPYSGVKVWSLREIPGLDRLPGLARQELREWMGPGHPALDDLTLIASELVTNAIVHVPAAPWVRMSLNLTLEGAGRHWRLAVTDPGGAPTIPVPRTPEFSERSGRGLWIVDDLTGGCWGTHRTRAGERVVWALVPR</sequence>
<dbReference type="Gene3D" id="3.30.565.10">
    <property type="entry name" value="Histidine kinase-like ATPase, C-terminal domain"/>
    <property type="match status" value="1"/>
</dbReference>
<reference evidence="3" key="1">
    <citation type="submission" date="2022-11" db="EMBL/GenBank/DDBJ databases">
        <title>Nonomuraea corallina sp. nov., a new species of the genus Nonomuraea isolated from sea side sediment in Thai sea.</title>
        <authorList>
            <person name="Ngamcharungchit C."/>
            <person name="Matsumoto A."/>
            <person name="Suriyachadkun C."/>
            <person name="Panbangred W."/>
            <person name="Inahashi Y."/>
            <person name="Intra B."/>
        </authorList>
    </citation>
    <scope>NUCLEOTIDE SEQUENCE</scope>
    <source>
        <strain evidence="3">MCN248</strain>
    </source>
</reference>
<dbReference type="InterPro" id="IPR036890">
    <property type="entry name" value="HATPase_C_sf"/>
</dbReference>
<keyword evidence="1" id="KW-0418">Kinase</keyword>
<evidence type="ECO:0000256" key="1">
    <source>
        <dbReference type="ARBA" id="ARBA00022527"/>
    </source>
</evidence>
<dbReference type="Proteomes" id="UP001144036">
    <property type="component" value="Unassembled WGS sequence"/>
</dbReference>
<dbReference type="GO" id="GO:0005524">
    <property type="term" value="F:ATP binding"/>
    <property type="evidence" value="ECO:0007669"/>
    <property type="project" value="UniProtKB-KW"/>
</dbReference>
<dbReference type="PANTHER" id="PTHR35526">
    <property type="entry name" value="ANTI-SIGMA-F FACTOR RSBW-RELATED"/>
    <property type="match status" value="1"/>
</dbReference>
<proteinExistence type="predicted"/>
<dbReference type="PANTHER" id="PTHR35526:SF3">
    <property type="entry name" value="ANTI-SIGMA-F FACTOR RSBW"/>
    <property type="match status" value="1"/>
</dbReference>
<organism evidence="3 4">
    <name type="scientific">Nonomuraea corallina</name>
    <dbReference type="NCBI Taxonomy" id="2989783"/>
    <lineage>
        <taxon>Bacteria</taxon>
        <taxon>Bacillati</taxon>
        <taxon>Actinomycetota</taxon>
        <taxon>Actinomycetes</taxon>
        <taxon>Streptosporangiales</taxon>
        <taxon>Streptosporangiaceae</taxon>
        <taxon>Nonomuraea</taxon>
    </lineage>
</organism>
<dbReference type="CDD" id="cd16936">
    <property type="entry name" value="HATPase_RsbW-like"/>
    <property type="match status" value="1"/>
</dbReference>
<keyword evidence="3" id="KW-0547">Nucleotide-binding</keyword>
<dbReference type="Pfam" id="PF13581">
    <property type="entry name" value="HATPase_c_2"/>
    <property type="match status" value="1"/>
</dbReference>
<keyword evidence="1" id="KW-0723">Serine/threonine-protein kinase</keyword>
<dbReference type="InterPro" id="IPR050267">
    <property type="entry name" value="Anti-sigma-factor_SerPK"/>
</dbReference>
<dbReference type="InterPro" id="IPR003594">
    <property type="entry name" value="HATPase_dom"/>
</dbReference>
<comment type="caution">
    <text evidence="3">The sequence shown here is derived from an EMBL/GenBank/DDBJ whole genome shotgun (WGS) entry which is preliminary data.</text>
</comment>
<evidence type="ECO:0000313" key="4">
    <source>
        <dbReference type="Proteomes" id="UP001144036"/>
    </source>
</evidence>
<accession>A0ABT4S457</accession>
<dbReference type="EMBL" id="JAPNNL010000002">
    <property type="protein sequence ID" value="MDA0631982.1"/>
    <property type="molecule type" value="Genomic_DNA"/>
</dbReference>